<organism evidence="1 2">
    <name type="scientific">Solanum pinnatisectum</name>
    <name type="common">tansyleaf nightshade</name>
    <dbReference type="NCBI Taxonomy" id="50273"/>
    <lineage>
        <taxon>Eukaryota</taxon>
        <taxon>Viridiplantae</taxon>
        <taxon>Streptophyta</taxon>
        <taxon>Embryophyta</taxon>
        <taxon>Tracheophyta</taxon>
        <taxon>Spermatophyta</taxon>
        <taxon>Magnoliopsida</taxon>
        <taxon>eudicotyledons</taxon>
        <taxon>Gunneridae</taxon>
        <taxon>Pentapetalae</taxon>
        <taxon>asterids</taxon>
        <taxon>lamiids</taxon>
        <taxon>Solanales</taxon>
        <taxon>Solanaceae</taxon>
        <taxon>Solanoideae</taxon>
        <taxon>Solaneae</taxon>
        <taxon>Solanum</taxon>
    </lineage>
</organism>
<accession>A0AAV9LEM7</accession>
<evidence type="ECO:0000313" key="1">
    <source>
        <dbReference type="EMBL" id="KAK4724119.1"/>
    </source>
</evidence>
<dbReference type="Proteomes" id="UP001311915">
    <property type="component" value="Unassembled WGS sequence"/>
</dbReference>
<comment type="caution">
    <text evidence="1">The sequence shown here is derived from an EMBL/GenBank/DDBJ whole genome shotgun (WGS) entry which is preliminary data.</text>
</comment>
<protein>
    <submittedName>
        <fullName evidence="1">Uncharacterized protein</fullName>
    </submittedName>
</protein>
<evidence type="ECO:0000313" key="2">
    <source>
        <dbReference type="Proteomes" id="UP001311915"/>
    </source>
</evidence>
<name>A0AAV9LEM7_9SOLN</name>
<gene>
    <name evidence="1" type="ORF">R3W88_026898</name>
</gene>
<reference evidence="1 2" key="1">
    <citation type="submission" date="2023-10" db="EMBL/GenBank/DDBJ databases">
        <title>Genome-Wide Identification Analysis in wild type Solanum Pinnatisectum Reveals Some Genes Defensing Phytophthora Infestans.</title>
        <authorList>
            <person name="Sun C."/>
        </authorList>
    </citation>
    <scope>NUCLEOTIDE SEQUENCE [LARGE SCALE GENOMIC DNA]</scope>
    <source>
        <strain evidence="1">LQN</strain>
        <tissue evidence="1">Leaf</tissue>
    </source>
</reference>
<proteinExistence type="predicted"/>
<keyword evidence="2" id="KW-1185">Reference proteome</keyword>
<dbReference type="EMBL" id="JAWPEI010000006">
    <property type="protein sequence ID" value="KAK4724119.1"/>
    <property type="molecule type" value="Genomic_DNA"/>
</dbReference>
<dbReference type="AlphaFoldDB" id="A0AAV9LEM7"/>
<sequence length="151" mass="16961">MQCQYDLVRSTTGNSVIASYFIPSIFEGVTLMCDSSSLQWCLSFNAFHALPTIKFGENQVMTIADKSLVFTLEFDEAFNLIFSIFIAYNRSALAYHCIPNNTFTELFVVAYARVHVELNRNLLNPNGQVPLLDTLDNHVFENIASACCVTL</sequence>